<evidence type="ECO:0000256" key="2">
    <source>
        <dbReference type="SAM" id="SignalP"/>
    </source>
</evidence>
<name>A0A433SA88_9BURK</name>
<keyword evidence="4" id="KW-1185">Reference proteome</keyword>
<evidence type="ECO:0008006" key="5">
    <source>
        <dbReference type="Google" id="ProtNLM"/>
    </source>
</evidence>
<dbReference type="Proteomes" id="UP000286947">
    <property type="component" value="Unassembled WGS sequence"/>
</dbReference>
<evidence type="ECO:0000256" key="1">
    <source>
        <dbReference type="SAM" id="MobiDB-lite"/>
    </source>
</evidence>
<accession>A0A433SA88</accession>
<feature type="signal peptide" evidence="2">
    <location>
        <begin position="1"/>
        <end position="23"/>
    </location>
</feature>
<feature type="region of interest" description="Disordered" evidence="1">
    <location>
        <begin position="220"/>
        <end position="257"/>
    </location>
</feature>
<dbReference type="EMBL" id="PQSP01000010">
    <property type="protein sequence ID" value="RUS65632.1"/>
    <property type="molecule type" value="Genomic_DNA"/>
</dbReference>
<dbReference type="RefSeq" id="WP_126980885.1">
    <property type="nucleotide sequence ID" value="NZ_PQSP01000010.1"/>
</dbReference>
<keyword evidence="2" id="KW-0732">Signal</keyword>
<feature type="chain" id="PRO_5019338214" description="Outer membrane lipoprotein" evidence="2">
    <location>
        <begin position="24"/>
        <end position="257"/>
    </location>
</feature>
<dbReference type="PROSITE" id="PS51257">
    <property type="entry name" value="PROKAR_LIPOPROTEIN"/>
    <property type="match status" value="1"/>
</dbReference>
<evidence type="ECO:0000313" key="4">
    <source>
        <dbReference type="Proteomes" id="UP000286947"/>
    </source>
</evidence>
<dbReference type="AlphaFoldDB" id="A0A433SA88"/>
<comment type="caution">
    <text evidence="3">The sequence shown here is derived from an EMBL/GenBank/DDBJ whole genome shotgun (WGS) entry which is preliminary data.</text>
</comment>
<feature type="compositionally biased region" description="Polar residues" evidence="1">
    <location>
        <begin position="222"/>
        <end position="238"/>
    </location>
</feature>
<gene>
    <name evidence="3" type="ORF">CUZ56_02718</name>
</gene>
<proteinExistence type="predicted"/>
<protein>
    <recommendedName>
        <fullName evidence="5">Outer membrane lipoprotein</fullName>
    </recommendedName>
</protein>
<reference evidence="3 4" key="1">
    <citation type="submission" date="2018-01" db="EMBL/GenBank/DDBJ databases">
        <title>Saezia sanguinis gen. nov., sp. nov., in the order Burkholderiales isolated from human blood.</title>
        <authorList>
            <person name="Medina-Pascual M.J."/>
            <person name="Valdezate S."/>
            <person name="Monzon S."/>
            <person name="Cuesta I."/>
            <person name="Carrasco G."/>
            <person name="Villalon P."/>
            <person name="Saez-Nieto J.A."/>
        </authorList>
    </citation>
    <scope>NUCLEOTIDE SEQUENCE [LARGE SCALE GENOMIC DNA]</scope>
    <source>
        <strain evidence="3 4">CNM695-12</strain>
    </source>
</reference>
<organism evidence="3 4">
    <name type="scientific">Saezia sanguinis</name>
    <dbReference type="NCBI Taxonomy" id="1965230"/>
    <lineage>
        <taxon>Bacteria</taxon>
        <taxon>Pseudomonadati</taxon>
        <taxon>Pseudomonadota</taxon>
        <taxon>Betaproteobacteria</taxon>
        <taxon>Burkholderiales</taxon>
        <taxon>Saeziaceae</taxon>
        <taxon>Saezia</taxon>
    </lineage>
</organism>
<evidence type="ECO:0000313" key="3">
    <source>
        <dbReference type="EMBL" id="RUS65632.1"/>
    </source>
</evidence>
<sequence length="257" mass="27964" precursor="true">MRFYTQLGFTVATLAFIAGCAQQQQTAVMADAPLPAPQQARSSERLGTQWGEGISSNVTTVDLRRTSSQPVDVVQINYSAARYSGNAIQEAMIANGRVGMSILNENNRKWELTQDGQRLYLKGREGERYQLFYQNYSQNTYEIVATVDGLDVLKGSAGSLSNRGYVLYPNSTLLIEGFRKNQNEVAAFRFSAPGDAYAANTDAGSIRNVGVIGTAVFELNNPRPTTSSPVRGTQQTPQAFPGDSSGGSYAPPPNYRH</sequence>
<dbReference type="OrthoDB" id="5393649at2"/>